<dbReference type="AlphaFoldDB" id="A0AAE3G7L9"/>
<evidence type="ECO:0000313" key="6">
    <source>
        <dbReference type="Proteomes" id="UP001205843"/>
    </source>
</evidence>
<proteinExistence type="inferred from homology"/>
<reference evidence="5" key="1">
    <citation type="submission" date="2022-03" db="EMBL/GenBank/DDBJ databases">
        <title>Genomic Encyclopedia of Type Strains, Phase III (KMG-III): the genomes of soil and plant-associated and newly described type strains.</title>
        <authorList>
            <person name="Whitman W."/>
        </authorList>
    </citation>
    <scope>NUCLEOTIDE SEQUENCE</scope>
    <source>
        <strain evidence="5">ANL 6-2</strain>
    </source>
</reference>
<keyword evidence="2 3" id="KW-0732">Signal</keyword>
<evidence type="ECO:0000256" key="2">
    <source>
        <dbReference type="ARBA" id="ARBA00022729"/>
    </source>
</evidence>
<evidence type="ECO:0000256" key="1">
    <source>
        <dbReference type="ARBA" id="ARBA00010062"/>
    </source>
</evidence>
<dbReference type="Gene3D" id="3.40.50.2300">
    <property type="match status" value="2"/>
</dbReference>
<dbReference type="Pfam" id="PF13458">
    <property type="entry name" value="Peripla_BP_6"/>
    <property type="match status" value="1"/>
</dbReference>
<dbReference type="CDD" id="cd06359">
    <property type="entry name" value="PBP1_Nba-like"/>
    <property type="match status" value="1"/>
</dbReference>
<gene>
    <name evidence="5" type="ORF">J2T57_002445</name>
</gene>
<feature type="chain" id="PRO_5041930322" evidence="3">
    <location>
        <begin position="24"/>
        <end position="392"/>
    </location>
</feature>
<organism evidence="5 6">
    <name type="scientific">Natronocella acetinitrilica</name>
    <dbReference type="NCBI Taxonomy" id="414046"/>
    <lineage>
        <taxon>Bacteria</taxon>
        <taxon>Pseudomonadati</taxon>
        <taxon>Pseudomonadota</taxon>
        <taxon>Gammaproteobacteria</taxon>
        <taxon>Chromatiales</taxon>
        <taxon>Ectothiorhodospiraceae</taxon>
        <taxon>Natronocella</taxon>
    </lineage>
</organism>
<comment type="similarity">
    <text evidence="1">Belongs to the leucine-binding protein family.</text>
</comment>
<dbReference type="SUPFAM" id="SSF53822">
    <property type="entry name" value="Periplasmic binding protein-like I"/>
    <property type="match status" value="1"/>
</dbReference>
<evidence type="ECO:0000256" key="3">
    <source>
        <dbReference type="SAM" id="SignalP"/>
    </source>
</evidence>
<dbReference type="InterPro" id="IPR028081">
    <property type="entry name" value="Leu-bd"/>
</dbReference>
<dbReference type="Proteomes" id="UP001205843">
    <property type="component" value="Unassembled WGS sequence"/>
</dbReference>
<dbReference type="RefSeq" id="WP_253478531.1">
    <property type="nucleotide sequence ID" value="NZ_JALJXV010000005.1"/>
</dbReference>
<feature type="domain" description="Leucine-binding protein" evidence="4">
    <location>
        <begin position="27"/>
        <end position="363"/>
    </location>
</feature>
<dbReference type="EMBL" id="JALJXV010000005">
    <property type="protein sequence ID" value="MCP1675297.1"/>
    <property type="molecule type" value="Genomic_DNA"/>
</dbReference>
<protein>
    <submittedName>
        <fullName evidence="5">Branched-chain amino acid transport system substrate-binding protein</fullName>
    </submittedName>
</protein>
<feature type="signal peptide" evidence="3">
    <location>
        <begin position="1"/>
        <end position="23"/>
    </location>
</feature>
<comment type="caution">
    <text evidence="5">The sequence shown here is derived from an EMBL/GenBank/DDBJ whole genome shotgun (WGS) entry which is preliminary data.</text>
</comment>
<keyword evidence="6" id="KW-1185">Reference proteome</keyword>
<dbReference type="PANTHER" id="PTHR30483">
    <property type="entry name" value="LEUCINE-SPECIFIC-BINDING PROTEIN"/>
    <property type="match status" value="1"/>
</dbReference>
<accession>A0AAE3G7L9</accession>
<dbReference type="InterPro" id="IPR051010">
    <property type="entry name" value="BCAA_transport"/>
</dbReference>
<evidence type="ECO:0000259" key="4">
    <source>
        <dbReference type="Pfam" id="PF13458"/>
    </source>
</evidence>
<dbReference type="InterPro" id="IPR028082">
    <property type="entry name" value="Peripla_BP_I"/>
</dbReference>
<name>A0AAE3G7L9_9GAMM</name>
<sequence>MKLAIKALCALAAVAAMSGAQVAAQEPVKIGMITTLSTAGGYLGEDVRDGFQLAIEEGNGELGGIPVDLLVEDDGLSPEQARQIATRMVESEGIRLMTGTIFSNVAMALVPRLMRDGVMFVSPNAGPSQLAGRMCHENYFNVAWQNDNLHEAMGQYVSDQGYDNVYILAPNYPAGRDALEGFKRYYTGELAGETYTQLGQSDFAAEISSIRAAEPDAVFFFLPGGMGVNFTRQYNQAGLSDRFPLFGPAFSFDNTLVSAVGSAAEGVYNTSQWSADIDNAANRAFVAAYTERYGRQPTLYASQGYDAARLIGSALATVEGDISDMDAFREALRRADFDSVRGNFRFGTNHHPIQDIYVREVVRNEDGELTNRIVARVFGDHQDAFVDECPMR</sequence>
<dbReference type="PANTHER" id="PTHR30483:SF6">
    <property type="entry name" value="PERIPLASMIC BINDING PROTEIN OF ABC TRANSPORTER FOR NATURAL AMINO ACIDS"/>
    <property type="match status" value="1"/>
</dbReference>
<evidence type="ECO:0000313" key="5">
    <source>
        <dbReference type="EMBL" id="MCP1675297.1"/>
    </source>
</evidence>